<keyword evidence="3" id="KW-1003">Cell membrane</keyword>
<comment type="similarity">
    <text evidence="1">Belongs to the KdgT transporter family.</text>
</comment>
<dbReference type="AlphaFoldDB" id="A8S518"/>
<feature type="transmembrane region" description="Helical" evidence="9">
    <location>
        <begin position="279"/>
        <end position="298"/>
    </location>
</feature>
<dbReference type="InterPro" id="IPR004684">
    <property type="entry name" value="2keto-3dGluconate_permease"/>
</dbReference>
<keyword evidence="2" id="KW-0813">Transport</keyword>
<evidence type="ECO:0000256" key="7">
    <source>
        <dbReference type="ARBA" id="ARBA00022989"/>
    </source>
</evidence>
<reference evidence="10 11" key="2">
    <citation type="submission" date="2007-09" db="EMBL/GenBank/DDBJ databases">
        <title>Draft genome sequence of Clostridium bolteae (ATCC BAA-613).</title>
        <authorList>
            <person name="Sudarsanam P."/>
            <person name="Ley R."/>
            <person name="Guruge J."/>
            <person name="Turnbaugh P.J."/>
            <person name="Mahowald M."/>
            <person name="Liep D."/>
            <person name="Gordon J."/>
        </authorList>
    </citation>
    <scope>NUCLEOTIDE SEQUENCE [LARGE SCALE GENOMIC DNA]</scope>
    <source>
        <strain evidence="11">ATCC BAA-613 / DSM 15670 / CCUG 46953 / JCM 12243 / WAL 16351</strain>
    </source>
</reference>
<feature type="transmembrane region" description="Helical" evidence="9">
    <location>
        <begin position="216"/>
        <end position="238"/>
    </location>
</feature>
<dbReference type="Pfam" id="PF03812">
    <property type="entry name" value="KdgT"/>
    <property type="match status" value="1"/>
</dbReference>
<reference evidence="10 11" key="1">
    <citation type="submission" date="2007-08" db="EMBL/GenBank/DDBJ databases">
        <authorList>
            <person name="Fulton L."/>
            <person name="Clifton S."/>
            <person name="Fulton B."/>
            <person name="Xu J."/>
            <person name="Minx P."/>
            <person name="Pepin K.H."/>
            <person name="Johnson M."/>
            <person name="Thiruvilangam P."/>
            <person name="Bhonagiri V."/>
            <person name="Nash W.E."/>
            <person name="Mardis E.R."/>
            <person name="Wilson R.K."/>
        </authorList>
    </citation>
    <scope>NUCLEOTIDE SEQUENCE [LARGE SCALE GENOMIC DNA]</scope>
    <source>
        <strain evidence="11">ATCC BAA-613 / DSM 15670 / CCUG 46953 / JCM 12243 / WAL 16351</strain>
    </source>
</reference>
<accession>A8S518</accession>
<dbReference type="GO" id="GO:0016020">
    <property type="term" value="C:membrane"/>
    <property type="evidence" value="ECO:0007669"/>
    <property type="project" value="InterPro"/>
</dbReference>
<evidence type="ECO:0000256" key="9">
    <source>
        <dbReference type="SAM" id="Phobius"/>
    </source>
</evidence>
<evidence type="ECO:0000256" key="1">
    <source>
        <dbReference type="ARBA" id="ARBA00006430"/>
    </source>
</evidence>
<dbReference type="Proteomes" id="UP000005396">
    <property type="component" value="Unassembled WGS sequence"/>
</dbReference>
<keyword evidence="4" id="KW-0762">Sugar transport</keyword>
<evidence type="ECO:0000256" key="2">
    <source>
        <dbReference type="ARBA" id="ARBA00022448"/>
    </source>
</evidence>
<dbReference type="eggNOG" id="ENOG502Z7JT">
    <property type="taxonomic scope" value="Bacteria"/>
</dbReference>
<feature type="transmembrane region" description="Helical" evidence="9">
    <location>
        <begin position="101"/>
        <end position="122"/>
    </location>
</feature>
<feature type="transmembrane region" description="Helical" evidence="9">
    <location>
        <begin position="128"/>
        <end position="149"/>
    </location>
</feature>
<evidence type="ECO:0000256" key="6">
    <source>
        <dbReference type="ARBA" id="ARBA00022847"/>
    </source>
</evidence>
<dbReference type="GO" id="GO:0015649">
    <property type="term" value="F:2-keto-3-deoxygluconate:proton symporter activity"/>
    <property type="evidence" value="ECO:0007669"/>
    <property type="project" value="InterPro"/>
</dbReference>
<organism evidence="10 11">
    <name type="scientific">Enterocloster bolteae (strain ATCC BAA-613 / DSM 15670 / CCUG 46953 / JCM 12243 / WAL 16351)</name>
    <name type="common">Clostridium bolteae</name>
    <dbReference type="NCBI Taxonomy" id="411902"/>
    <lineage>
        <taxon>Bacteria</taxon>
        <taxon>Bacillati</taxon>
        <taxon>Bacillota</taxon>
        <taxon>Clostridia</taxon>
        <taxon>Lachnospirales</taxon>
        <taxon>Lachnospiraceae</taxon>
        <taxon>Enterocloster</taxon>
    </lineage>
</organism>
<keyword evidence="8 9" id="KW-0472">Membrane</keyword>
<protein>
    <recommendedName>
        <fullName evidence="12">2-keto-3-deoxygluconate permease</fullName>
    </recommendedName>
</protein>
<feature type="transmembrane region" description="Helical" evidence="9">
    <location>
        <begin position="244"/>
        <end position="267"/>
    </location>
</feature>
<evidence type="ECO:0000256" key="3">
    <source>
        <dbReference type="ARBA" id="ARBA00022475"/>
    </source>
</evidence>
<feature type="transmembrane region" description="Helical" evidence="9">
    <location>
        <begin position="37"/>
        <end position="56"/>
    </location>
</feature>
<dbReference type="PaxDb" id="411902-CLOBOL_06947"/>
<keyword evidence="6" id="KW-0769">Symport</keyword>
<evidence type="ECO:0000256" key="4">
    <source>
        <dbReference type="ARBA" id="ARBA00022597"/>
    </source>
</evidence>
<keyword evidence="7 9" id="KW-1133">Transmembrane helix</keyword>
<evidence type="ECO:0000313" key="10">
    <source>
        <dbReference type="EMBL" id="EDP12717.1"/>
    </source>
</evidence>
<evidence type="ECO:0008006" key="12">
    <source>
        <dbReference type="Google" id="ProtNLM"/>
    </source>
</evidence>
<keyword evidence="5 9" id="KW-0812">Transmembrane</keyword>
<feature type="transmembrane region" description="Helical" evidence="9">
    <location>
        <begin position="188"/>
        <end position="209"/>
    </location>
</feature>
<feature type="transmembrane region" description="Helical" evidence="9">
    <location>
        <begin position="310"/>
        <end position="331"/>
    </location>
</feature>
<evidence type="ECO:0000256" key="8">
    <source>
        <dbReference type="ARBA" id="ARBA00023136"/>
    </source>
</evidence>
<proteinExistence type="inferred from homology"/>
<gene>
    <name evidence="10" type="ORF">CLOBOL_06947</name>
</gene>
<comment type="caution">
    <text evidence="10">The sequence shown here is derived from an EMBL/GenBank/DDBJ whole genome shotgun (WGS) entry which is preliminary data.</text>
</comment>
<sequence length="367" mass="38367">MACKINQRLTHLTWPVSMEAHVKEKRFMRILATMKRFPAGVMVIPLLLGCAMNTFFPNALTIGGFTSGLFKNGVPTLIGLFLFCSGATIDVKMAGSTVWKGVVLTALKFFIGFGLGLLLNALFGEAGFLGLAPLAVIGAVTNSNGVIYATLAGEFGDETDVGATSILALNDGPFFTMIALGASGMGNFPITDIIASIIPMVIGFIIGNLDHEWRKILATGMILLPPFNGFALGAGMNFNNILRAGISGIVLGLLTVLATGLLTFFLYSALRRKADPMGAAIGTTAGVATTTPTAVAMADPSFQPQVETATAQTAAAVVITAVLCPLLVSWLSKVSRKWNEAHGIAADIPVPEQEGCETQPAATADLD</sequence>
<evidence type="ECO:0000313" key="11">
    <source>
        <dbReference type="Proteomes" id="UP000005396"/>
    </source>
</evidence>
<evidence type="ECO:0000256" key="5">
    <source>
        <dbReference type="ARBA" id="ARBA00022692"/>
    </source>
</evidence>
<dbReference type="HOGENOM" id="CLU_057476_0_0_9"/>
<name>A8S518_ENTBW</name>
<dbReference type="EMBL" id="ABCC02000069">
    <property type="protein sequence ID" value="EDP12717.1"/>
    <property type="molecule type" value="Genomic_DNA"/>
</dbReference>